<dbReference type="FunFam" id="3.60.40.10:FF:000010">
    <property type="entry name" value="Probable protein phosphatase 2C 39"/>
    <property type="match status" value="1"/>
</dbReference>
<dbReference type="SUPFAM" id="SSF81606">
    <property type="entry name" value="PP2C-like"/>
    <property type="match status" value="1"/>
</dbReference>
<dbReference type="InterPro" id="IPR001932">
    <property type="entry name" value="PPM-type_phosphatase-like_dom"/>
</dbReference>
<name>A0A9Q0HII6_9POAL</name>
<proteinExistence type="inferred from homology"/>
<dbReference type="SMART" id="SM00332">
    <property type="entry name" value="PP2Cc"/>
    <property type="match status" value="1"/>
</dbReference>
<dbReference type="GO" id="GO:0004722">
    <property type="term" value="F:protein serine/threonine phosphatase activity"/>
    <property type="evidence" value="ECO:0007669"/>
    <property type="project" value="UniProtKB-EC"/>
</dbReference>
<dbReference type="Pfam" id="PF00481">
    <property type="entry name" value="PP2C"/>
    <property type="match status" value="1"/>
</dbReference>
<dbReference type="OrthoDB" id="10264738at2759"/>
<comment type="cofactor">
    <cofactor evidence="2">
        <name>Mg(2+)</name>
        <dbReference type="ChEBI" id="CHEBI:18420"/>
    </cofactor>
</comment>
<keyword evidence="5" id="KW-0479">Metal-binding</keyword>
<accession>A0A9Q0HII6</accession>
<evidence type="ECO:0000256" key="3">
    <source>
        <dbReference type="ARBA" id="ARBA00006702"/>
    </source>
</evidence>
<comment type="catalytic activity">
    <reaction evidence="10">
        <text>O-phospho-L-seryl-[protein] + H2O = L-seryl-[protein] + phosphate</text>
        <dbReference type="Rhea" id="RHEA:20629"/>
        <dbReference type="Rhea" id="RHEA-COMP:9863"/>
        <dbReference type="Rhea" id="RHEA-COMP:11604"/>
        <dbReference type="ChEBI" id="CHEBI:15377"/>
        <dbReference type="ChEBI" id="CHEBI:29999"/>
        <dbReference type="ChEBI" id="CHEBI:43474"/>
        <dbReference type="ChEBI" id="CHEBI:83421"/>
        <dbReference type="EC" id="3.1.3.16"/>
    </reaction>
</comment>
<dbReference type="InterPro" id="IPR036457">
    <property type="entry name" value="PPM-type-like_dom_sf"/>
</dbReference>
<dbReference type="PROSITE" id="PS51746">
    <property type="entry name" value="PPM_2"/>
    <property type="match status" value="1"/>
</dbReference>
<comment type="similarity">
    <text evidence="3">Belongs to the PP2C family.</text>
</comment>
<dbReference type="CDD" id="cd00143">
    <property type="entry name" value="PP2Cc"/>
    <property type="match status" value="1"/>
</dbReference>
<evidence type="ECO:0000256" key="4">
    <source>
        <dbReference type="ARBA" id="ARBA00013081"/>
    </source>
</evidence>
<dbReference type="InterPro" id="IPR015655">
    <property type="entry name" value="PP2C"/>
</dbReference>
<keyword evidence="7" id="KW-0460">Magnesium</keyword>
<evidence type="ECO:0000256" key="1">
    <source>
        <dbReference type="ARBA" id="ARBA00001936"/>
    </source>
</evidence>
<dbReference type="GO" id="GO:0046872">
    <property type="term" value="F:metal ion binding"/>
    <property type="evidence" value="ECO:0007669"/>
    <property type="project" value="UniProtKB-KW"/>
</dbReference>
<keyword evidence="8" id="KW-0904">Protein phosphatase</keyword>
<comment type="catalytic activity">
    <reaction evidence="11">
        <text>O-phospho-L-threonyl-[protein] + H2O = L-threonyl-[protein] + phosphate</text>
        <dbReference type="Rhea" id="RHEA:47004"/>
        <dbReference type="Rhea" id="RHEA-COMP:11060"/>
        <dbReference type="Rhea" id="RHEA-COMP:11605"/>
        <dbReference type="ChEBI" id="CHEBI:15377"/>
        <dbReference type="ChEBI" id="CHEBI:30013"/>
        <dbReference type="ChEBI" id="CHEBI:43474"/>
        <dbReference type="ChEBI" id="CHEBI:61977"/>
        <dbReference type="EC" id="3.1.3.16"/>
    </reaction>
</comment>
<keyword evidence="6" id="KW-0378">Hydrolase</keyword>
<comment type="cofactor">
    <cofactor evidence="1">
        <name>Mn(2+)</name>
        <dbReference type="ChEBI" id="CHEBI:29035"/>
    </cofactor>
</comment>
<comment type="caution">
    <text evidence="13">The sequence shown here is derived from an EMBL/GenBank/DDBJ whole genome shotgun (WGS) entry which is preliminary data.</text>
</comment>
<keyword evidence="14" id="KW-1185">Reference proteome</keyword>
<evidence type="ECO:0000256" key="10">
    <source>
        <dbReference type="ARBA" id="ARBA00047761"/>
    </source>
</evidence>
<evidence type="ECO:0000313" key="14">
    <source>
        <dbReference type="Proteomes" id="UP001151287"/>
    </source>
</evidence>
<dbReference type="Gene3D" id="3.60.40.10">
    <property type="entry name" value="PPM-type phosphatase domain"/>
    <property type="match status" value="1"/>
</dbReference>
<sequence>MPRFCCFGSSQQTAYNTPTHMGNKKSSESRPKVNYGYSLVKGKANHPMEDYHVAKFVQAKGEQLGLFAIFDGHLGEKVPAYLQKHLFSNIMKEEDFWTHPEQAIQRAYAKTDKAILDHSPELGRGGSTAVTAILFMNRGKLWVANVGDSRAVLARATDVVQMTVDHDPSSEKGAIENTGGFVSNLPGDVPRVNGQLAVSRAFGDKSLKSHLRSDPDMKSADTNADAELLILASDGLWKVCISLDCNLVGFLSVGNSKLLSCLSPFHHKMLDITGSNLSLTNMYVYFLFRS</sequence>
<evidence type="ECO:0000256" key="8">
    <source>
        <dbReference type="ARBA" id="ARBA00022912"/>
    </source>
</evidence>
<feature type="domain" description="PPM-type phosphatase" evidence="12">
    <location>
        <begin position="34"/>
        <end position="289"/>
    </location>
</feature>
<evidence type="ECO:0000256" key="11">
    <source>
        <dbReference type="ARBA" id="ARBA00048336"/>
    </source>
</evidence>
<evidence type="ECO:0000259" key="12">
    <source>
        <dbReference type="PROSITE" id="PS51746"/>
    </source>
</evidence>
<evidence type="ECO:0000313" key="13">
    <source>
        <dbReference type="EMBL" id="KAJ1687193.1"/>
    </source>
</evidence>
<protein>
    <recommendedName>
        <fullName evidence="4">protein-serine/threonine phosphatase</fullName>
        <ecNumber evidence="4">3.1.3.16</ecNumber>
    </recommendedName>
</protein>
<reference evidence="13" key="1">
    <citation type="journal article" date="2022" name="Cell">
        <title>Repeat-based holocentromeres influence genome architecture and karyotype evolution.</title>
        <authorList>
            <person name="Hofstatter P.G."/>
            <person name="Thangavel G."/>
            <person name="Lux T."/>
            <person name="Neumann P."/>
            <person name="Vondrak T."/>
            <person name="Novak P."/>
            <person name="Zhang M."/>
            <person name="Costa L."/>
            <person name="Castellani M."/>
            <person name="Scott A."/>
            <person name="Toegelov H."/>
            <person name="Fuchs J."/>
            <person name="Mata-Sucre Y."/>
            <person name="Dias Y."/>
            <person name="Vanzela A.L.L."/>
            <person name="Huettel B."/>
            <person name="Almeida C.C.S."/>
            <person name="Simkova H."/>
            <person name="Souza G."/>
            <person name="Pedrosa-Harand A."/>
            <person name="Macas J."/>
            <person name="Mayer K.F.X."/>
            <person name="Houben A."/>
            <person name="Marques A."/>
        </authorList>
    </citation>
    <scope>NUCLEOTIDE SEQUENCE</scope>
    <source>
        <strain evidence="13">RhyBre1mFocal</strain>
    </source>
</reference>
<evidence type="ECO:0000256" key="2">
    <source>
        <dbReference type="ARBA" id="ARBA00001946"/>
    </source>
</evidence>
<organism evidence="13 14">
    <name type="scientific">Rhynchospora breviuscula</name>
    <dbReference type="NCBI Taxonomy" id="2022672"/>
    <lineage>
        <taxon>Eukaryota</taxon>
        <taxon>Viridiplantae</taxon>
        <taxon>Streptophyta</taxon>
        <taxon>Embryophyta</taxon>
        <taxon>Tracheophyta</taxon>
        <taxon>Spermatophyta</taxon>
        <taxon>Magnoliopsida</taxon>
        <taxon>Liliopsida</taxon>
        <taxon>Poales</taxon>
        <taxon>Cyperaceae</taxon>
        <taxon>Cyperoideae</taxon>
        <taxon>Rhynchosporeae</taxon>
        <taxon>Rhynchospora</taxon>
    </lineage>
</organism>
<dbReference type="EMBL" id="JAMQYH010000005">
    <property type="protein sequence ID" value="KAJ1687193.1"/>
    <property type="molecule type" value="Genomic_DNA"/>
</dbReference>
<evidence type="ECO:0000256" key="6">
    <source>
        <dbReference type="ARBA" id="ARBA00022801"/>
    </source>
</evidence>
<gene>
    <name evidence="13" type="ORF">LUZ63_018583</name>
</gene>
<keyword evidence="9" id="KW-0464">Manganese</keyword>
<evidence type="ECO:0000256" key="5">
    <source>
        <dbReference type="ARBA" id="ARBA00022723"/>
    </source>
</evidence>
<evidence type="ECO:0000256" key="7">
    <source>
        <dbReference type="ARBA" id="ARBA00022842"/>
    </source>
</evidence>
<dbReference type="AlphaFoldDB" id="A0A9Q0HII6"/>
<evidence type="ECO:0000256" key="9">
    <source>
        <dbReference type="ARBA" id="ARBA00023211"/>
    </source>
</evidence>
<dbReference type="EC" id="3.1.3.16" evidence="4"/>
<dbReference type="PANTHER" id="PTHR47992">
    <property type="entry name" value="PROTEIN PHOSPHATASE"/>
    <property type="match status" value="1"/>
</dbReference>
<dbReference type="Proteomes" id="UP001151287">
    <property type="component" value="Unassembled WGS sequence"/>
</dbReference>